<dbReference type="OrthoDB" id="9883421at2"/>
<protein>
    <submittedName>
        <fullName evidence="2">Uncharacterized protein</fullName>
    </submittedName>
</protein>
<dbReference type="AlphaFoldDB" id="A0A2P2E7V9"/>
<keyword evidence="1" id="KW-0812">Transmembrane</keyword>
<sequence length="79" mass="8306">MRSLSDTARSMLHSTVALISGLLIVSAVGFGMMALAFAGLIIGFAGAVLANFRTPPRRAVVTLEARRTGRGWSVDTTGR</sequence>
<evidence type="ECO:0000313" key="3">
    <source>
        <dbReference type="Proteomes" id="UP000245086"/>
    </source>
</evidence>
<evidence type="ECO:0000313" key="2">
    <source>
        <dbReference type="EMBL" id="GBF57148.1"/>
    </source>
</evidence>
<reference evidence="2 3" key="1">
    <citation type="journal article" date="2018" name="Genome Announc.">
        <title>Draft Genome Sequence of "Candidatus Phycosocius bacilliformis," an Alphaproteobacterial Ectosymbiont of the Hydrocarbon-Producing Green Alga Botryococcus braunii.</title>
        <authorList>
            <person name="Tanabe Y."/>
            <person name="Yamaguchi H."/>
            <person name="Watanabe M.M."/>
        </authorList>
    </citation>
    <scope>NUCLEOTIDE SEQUENCE [LARGE SCALE GENOMIC DNA]</scope>
    <source>
        <strain evidence="2 3">BOTRYCO-2</strain>
    </source>
</reference>
<proteinExistence type="predicted"/>
<dbReference type="EMBL" id="BFBR01000002">
    <property type="protein sequence ID" value="GBF57148.1"/>
    <property type="molecule type" value="Genomic_DNA"/>
</dbReference>
<keyword evidence="1" id="KW-1133">Transmembrane helix</keyword>
<keyword evidence="1" id="KW-0472">Membrane</keyword>
<dbReference type="RefSeq" id="WP_108984025.1">
    <property type="nucleotide sequence ID" value="NZ_BFBR01000002.1"/>
</dbReference>
<comment type="caution">
    <text evidence="2">The sequence shown here is derived from an EMBL/GenBank/DDBJ whole genome shotgun (WGS) entry which is preliminary data.</text>
</comment>
<evidence type="ECO:0000256" key="1">
    <source>
        <dbReference type="SAM" id="Phobius"/>
    </source>
</evidence>
<name>A0A2P2E7V9_9PROT</name>
<feature type="transmembrane region" description="Helical" evidence="1">
    <location>
        <begin position="16"/>
        <end position="49"/>
    </location>
</feature>
<gene>
    <name evidence="2" type="ORF">PbB2_00808</name>
</gene>
<keyword evidence="3" id="KW-1185">Reference proteome</keyword>
<organism evidence="2 3">
    <name type="scientific">Candidatus Phycosocius bacilliformis</name>
    <dbReference type="NCBI Taxonomy" id="1445552"/>
    <lineage>
        <taxon>Bacteria</taxon>
        <taxon>Pseudomonadati</taxon>
        <taxon>Pseudomonadota</taxon>
        <taxon>Alphaproteobacteria</taxon>
        <taxon>Caulobacterales</taxon>
        <taxon>Caulobacterales incertae sedis</taxon>
        <taxon>Candidatus Phycosocius</taxon>
    </lineage>
</organism>
<accession>A0A2P2E7V9</accession>
<dbReference type="Proteomes" id="UP000245086">
    <property type="component" value="Unassembled WGS sequence"/>
</dbReference>